<dbReference type="CDD" id="cd14809">
    <property type="entry name" value="bZIP_AUREO-like"/>
    <property type="match status" value="1"/>
</dbReference>
<proteinExistence type="predicted"/>
<dbReference type="PANTHER" id="PTHR21552:SF2">
    <property type="entry name" value="CREB3 REGULATORY FACTOR"/>
    <property type="match status" value="1"/>
</dbReference>
<keyword evidence="4" id="KW-1185">Reference proteome</keyword>
<dbReference type="Proteomes" id="UP000440578">
    <property type="component" value="Unassembled WGS sequence"/>
</dbReference>
<evidence type="ECO:0000259" key="2">
    <source>
        <dbReference type="PROSITE" id="PS00036"/>
    </source>
</evidence>
<feature type="region of interest" description="Disordered" evidence="1">
    <location>
        <begin position="31"/>
        <end position="69"/>
    </location>
</feature>
<comment type="caution">
    <text evidence="3">The sequence shown here is derived from an EMBL/GenBank/DDBJ whole genome shotgun (WGS) entry which is preliminary data.</text>
</comment>
<dbReference type="EMBL" id="VIIS01000452">
    <property type="protein sequence ID" value="KAF0308912.1"/>
    <property type="molecule type" value="Genomic_DNA"/>
</dbReference>
<dbReference type="GO" id="GO:0000977">
    <property type="term" value="F:RNA polymerase II transcription regulatory region sequence-specific DNA binding"/>
    <property type="evidence" value="ECO:0007669"/>
    <property type="project" value="TreeGrafter"/>
</dbReference>
<dbReference type="GO" id="GO:0006986">
    <property type="term" value="P:response to unfolded protein"/>
    <property type="evidence" value="ECO:0007669"/>
    <property type="project" value="InterPro"/>
</dbReference>
<dbReference type="PANTHER" id="PTHR21552">
    <property type="entry name" value="ADULT RETINA PROTEIN"/>
    <property type="match status" value="1"/>
</dbReference>
<reference evidence="3 4" key="1">
    <citation type="submission" date="2019-07" db="EMBL/GenBank/DDBJ databases">
        <title>Draft genome assembly of a fouling barnacle, Amphibalanus amphitrite (Darwin, 1854): The first reference genome for Thecostraca.</title>
        <authorList>
            <person name="Kim W."/>
        </authorList>
    </citation>
    <scope>NUCLEOTIDE SEQUENCE [LARGE SCALE GENOMIC DNA]</scope>
    <source>
        <strain evidence="3">SNU_AA5</strain>
        <tissue evidence="3">Soma without cirri and trophi</tissue>
    </source>
</reference>
<protein>
    <submittedName>
        <fullName evidence="3">Protein CREBRF</fullName>
    </submittedName>
</protein>
<evidence type="ECO:0000256" key="1">
    <source>
        <dbReference type="SAM" id="MobiDB-lite"/>
    </source>
</evidence>
<feature type="compositionally biased region" description="Low complexity" evidence="1">
    <location>
        <begin position="251"/>
        <end position="265"/>
    </location>
</feature>
<dbReference type="OrthoDB" id="8931646at2759"/>
<dbReference type="GO" id="GO:0000981">
    <property type="term" value="F:DNA-binding transcription factor activity, RNA polymerase II-specific"/>
    <property type="evidence" value="ECO:0007669"/>
    <property type="project" value="TreeGrafter"/>
</dbReference>
<dbReference type="PROSITE" id="PS00036">
    <property type="entry name" value="BZIP_BASIC"/>
    <property type="match status" value="1"/>
</dbReference>
<feature type="region of interest" description="Disordered" evidence="1">
    <location>
        <begin position="559"/>
        <end position="578"/>
    </location>
</feature>
<evidence type="ECO:0000313" key="4">
    <source>
        <dbReference type="Proteomes" id="UP000440578"/>
    </source>
</evidence>
<organism evidence="3 4">
    <name type="scientific">Amphibalanus amphitrite</name>
    <name type="common">Striped barnacle</name>
    <name type="synonym">Balanus amphitrite</name>
    <dbReference type="NCBI Taxonomy" id="1232801"/>
    <lineage>
        <taxon>Eukaryota</taxon>
        <taxon>Metazoa</taxon>
        <taxon>Ecdysozoa</taxon>
        <taxon>Arthropoda</taxon>
        <taxon>Crustacea</taxon>
        <taxon>Multicrustacea</taxon>
        <taxon>Cirripedia</taxon>
        <taxon>Thoracica</taxon>
        <taxon>Thoracicalcarea</taxon>
        <taxon>Balanomorpha</taxon>
        <taxon>Balanoidea</taxon>
        <taxon>Balanidae</taxon>
        <taxon>Amphibalaninae</taxon>
        <taxon>Amphibalanus</taxon>
    </lineage>
</organism>
<dbReference type="AlphaFoldDB" id="A0A6A4X3N2"/>
<feature type="region of interest" description="Disordered" evidence="1">
    <location>
        <begin position="248"/>
        <end position="328"/>
    </location>
</feature>
<evidence type="ECO:0000313" key="3">
    <source>
        <dbReference type="EMBL" id="KAF0308912.1"/>
    </source>
</evidence>
<sequence length="578" mass="61153">MDMDQLMDAPAAAYSVGVPIPGRQQWQFSGPEFTEMRAGRAEPELATSAGRAGSFPPPTDYGSSPSPGAPWPLHADLARNLAGIQIDDFDLEDVDVADLISGPMREPTLTELNAGDDLGELSLDFAGDSFGAPATPLVKTELLDAPVKSEWAPFSSSIPASFAPQTGAPLVGQHDPMLPSFPTGGGGGGGTSGGRLTLQALLAQPAAAPRPSGAAGRLSSSVPCDSHLEQQRAAGRLGPLAAGARVDELRGSSSSVSTGVLSPGSHESYVDEGAESPYDHYSDSDSEAGGYGDSEAGGYRRYSDSEAGGYSDSEAGSTLGDDAPGLSSSLGSRRERYFWQYNVQAKGPKGQRIQLTENLNDPHHISQAVDPVFSSNIKMEGIKHSGKARRGDGNDLTPSPRKLLNIQRDLDKLNRLINDMTPVSELPFNVRPKSRKEKNKLASRACRLKKKAQHEANKIQLSGLGEEHSKCRAGALRGSFQGLCAERVRLGFPPPQNCLIRVTRRLTAALRDMHEALRARLLPPADGGPPLTAEQTGQMHRVAGHLPEYVERILERHRAGAGAGHGGSEPALAHTDIG</sequence>
<dbReference type="InterPro" id="IPR004827">
    <property type="entry name" value="bZIP"/>
</dbReference>
<accession>A0A6A4X3N2</accession>
<feature type="compositionally biased region" description="Basic and acidic residues" evidence="1">
    <location>
        <begin position="34"/>
        <end position="43"/>
    </location>
</feature>
<name>A0A6A4X3N2_AMPAM</name>
<feature type="domain" description="BZIP" evidence="2">
    <location>
        <begin position="435"/>
        <end position="449"/>
    </location>
</feature>
<dbReference type="InterPro" id="IPR039165">
    <property type="entry name" value="CREBRF"/>
</dbReference>
<dbReference type="GO" id="GO:0005634">
    <property type="term" value="C:nucleus"/>
    <property type="evidence" value="ECO:0007669"/>
    <property type="project" value="TreeGrafter"/>
</dbReference>
<gene>
    <name evidence="3" type="primary">REPTOR_2</name>
    <name evidence="3" type="ORF">FJT64_019919</name>
</gene>